<feature type="domain" description="ABC transporter" evidence="4">
    <location>
        <begin position="20"/>
        <end position="248"/>
    </location>
</feature>
<dbReference type="Pfam" id="PF00005">
    <property type="entry name" value="ABC_tran"/>
    <property type="match status" value="1"/>
</dbReference>
<organism evidence="5">
    <name type="scientific">marine metagenome</name>
    <dbReference type="NCBI Taxonomy" id="408172"/>
    <lineage>
        <taxon>unclassified sequences</taxon>
        <taxon>metagenomes</taxon>
        <taxon>ecological metagenomes</taxon>
    </lineage>
</organism>
<evidence type="ECO:0000313" key="5">
    <source>
        <dbReference type="EMBL" id="SVA10160.1"/>
    </source>
</evidence>
<dbReference type="PANTHER" id="PTHR42939:SF1">
    <property type="entry name" value="ABC TRANSPORTER ATP-BINDING PROTEIN ALBC-RELATED"/>
    <property type="match status" value="1"/>
</dbReference>
<keyword evidence="2" id="KW-0547">Nucleotide-binding</keyword>
<dbReference type="SUPFAM" id="SSF52540">
    <property type="entry name" value="P-loop containing nucleoside triphosphate hydrolases"/>
    <property type="match status" value="1"/>
</dbReference>
<dbReference type="InterPro" id="IPR003593">
    <property type="entry name" value="AAA+_ATPase"/>
</dbReference>
<evidence type="ECO:0000259" key="4">
    <source>
        <dbReference type="PROSITE" id="PS50893"/>
    </source>
</evidence>
<sequence length="254" mass="27848">MASSLHQISTTQDSLKFDRVAFVDVSKYFGRRRALAHVSLECGTGEILGFLGGNGAGKSTLLALAGTILDPSSGEIRYGGGLARELGPALRGNIGLLSHDFQLYPELTARENLEFFAALYGLDQIGDRSHEALRSAELLSRGDDFVGGFSRGMRQRVALERTLLHEPQLVLLDEPFSGLDEGSSSALVERLQVLKSEGRIVFLATHDLEVAELILDRAMLLRAGRLLPLSRAGESLRAQYRDSMQRELTPRRPE</sequence>
<keyword evidence="1" id="KW-0813">Transport</keyword>
<dbReference type="Gene3D" id="3.40.50.300">
    <property type="entry name" value="P-loop containing nucleotide triphosphate hydrolases"/>
    <property type="match status" value="1"/>
</dbReference>
<dbReference type="PROSITE" id="PS50893">
    <property type="entry name" value="ABC_TRANSPORTER_2"/>
    <property type="match status" value="1"/>
</dbReference>
<dbReference type="InterPro" id="IPR051782">
    <property type="entry name" value="ABC_Transporter_VariousFunc"/>
</dbReference>
<name>A0A381T1Q8_9ZZZZ</name>
<protein>
    <recommendedName>
        <fullName evidence="4">ABC transporter domain-containing protein</fullName>
    </recommendedName>
</protein>
<proteinExistence type="predicted"/>
<evidence type="ECO:0000256" key="3">
    <source>
        <dbReference type="ARBA" id="ARBA00022840"/>
    </source>
</evidence>
<evidence type="ECO:0000256" key="1">
    <source>
        <dbReference type="ARBA" id="ARBA00022448"/>
    </source>
</evidence>
<dbReference type="AlphaFoldDB" id="A0A381T1Q8"/>
<dbReference type="SMART" id="SM00382">
    <property type="entry name" value="AAA"/>
    <property type="match status" value="1"/>
</dbReference>
<dbReference type="InterPro" id="IPR027417">
    <property type="entry name" value="P-loop_NTPase"/>
</dbReference>
<dbReference type="EMBL" id="UINC01003898">
    <property type="protein sequence ID" value="SVA10160.1"/>
    <property type="molecule type" value="Genomic_DNA"/>
</dbReference>
<accession>A0A381T1Q8</accession>
<dbReference type="PANTHER" id="PTHR42939">
    <property type="entry name" value="ABC TRANSPORTER ATP-BINDING PROTEIN ALBC-RELATED"/>
    <property type="match status" value="1"/>
</dbReference>
<dbReference type="GO" id="GO:0016887">
    <property type="term" value="F:ATP hydrolysis activity"/>
    <property type="evidence" value="ECO:0007669"/>
    <property type="project" value="InterPro"/>
</dbReference>
<keyword evidence="3" id="KW-0067">ATP-binding</keyword>
<dbReference type="CDD" id="cd03230">
    <property type="entry name" value="ABC_DR_subfamily_A"/>
    <property type="match status" value="1"/>
</dbReference>
<reference evidence="5" key="1">
    <citation type="submission" date="2018-05" db="EMBL/GenBank/DDBJ databases">
        <authorList>
            <person name="Lanie J.A."/>
            <person name="Ng W.-L."/>
            <person name="Kazmierczak K.M."/>
            <person name="Andrzejewski T.M."/>
            <person name="Davidsen T.M."/>
            <person name="Wayne K.J."/>
            <person name="Tettelin H."/>
            <person name="Glass J.I."/>
            <person name="Rusch D."/>
            <person name="Podicherti R."/>
            <person name="Tsui H.-C.T."/>
            <person name="Winkler M.E."/>
        </authorList>
    </citation>
    <scope>NUCLEOTIDE SEQUENCE</scope>
</reference>
<dbReference type="GO" id="GO:0005524">
    <property type="term" value="F:ATP binding"/>
    <property type="evidence" value="ECO:0007669"/>
    <property type="project" value="UniProtKB-KW"/>
</dbReference>
<dbReference type="InterPro" id="IPR003439">
    <property type="entry name" value="ABC_transporter-like_ATP-bd"/>
</dbReference>
<gene>
    <name evidence="5" type="ORF">METZ01_LOCUS63014</name>
</gene>
<evidence type="ECO:0000256" key="2">
    <source>
        <dbReference type="ARBA" id="ARBA00022741"/>
    </source>
</evidence>